<gene>
    <name evidence="9" type="ORF">PPYR1160_LOCUS14849</name>
</gene>
<feature type="transmembrane region" description="Helical" evidence="8">
    <location>
        <begin position="284"/>
        <end position="304"/>
    </location>
</feature>
<feature type="transmembrane region" description="Helical" evidence="8">
    <location>
        <begin position="466"/>
        <end position="487"/>
    </location>
</feature>
<dbReference type="GO" id="GO:0006857">
    <property type="term" value="P:oligopeptide transport"/>
    <property type="evidence" value="ECO:0007669"/>
    <property type="project" value="InterPro"/>
</dbReference>
<sequence>MTYYGLAGSLVLFFQSRLDYDNADADVQYSIWSGFCYVTPLFGGWLADSYLGRYNTILILCALYLSGLVLMVFGAIPGAESEAVIYPGLYIIAFGTGGIKPNVSTFGADQFDDDNEQDKKEKESFFNWFYWSINLGALISYTLVAYICQYGIAGLGGEDWGFFIGFIIPAVSMALAILAFYSGTPKFTIKPPSGSILSAACGMIFEAAVTRRNEAPEAEYWLHRASRRYNGSYPDSLVKGMSYATKLAPFLMLLVPYWLCYSQMSTTFQNQGCQMDLSFGGADIPVSALNLFDTVAILMLVPVFDMVVFPAMKASGAPVSMLQKIGWGFVFAILAMGAAAVVEVIRKSNVPEEEYTGLDSFLADKDHISACKDANNFDPRKFQSWYSDRSLDEPTNCWSICSDLDADGSLSFDCIECDPVPQAASLSVLWQVPQFLLVGTSEILASVTAMEFFYSQTPSNMRSISAALNLLTTALGSWATIPLVLVVNANKSDAWVPDDLNKGHLEQFFVVIVAIMVVNLAAFMWFAKGYKYVKATELKALAEEDDDHVEVTKELRSENEGGGDDDDDDDDAVKFA</sequence>
<feature type="transmembrane region" description="Helical" evidence="8">
    <location>
        <begin position="325"/>
        <end position="345"/>
    </location>
</feature>
<keyword evidence="3 6" id="KW-0812">Transmembrane</keyword>
<proteinExistence type="inferred from homology"/>
<dbReference type="InterPro" id="IPR000109">
    <property type="entry name" value="POT_fam"/>
</dbReference>
<evidence type="ECO:0000256" key="3">
    <source>
        <dbReference type="ARBA" id="ARBA00022692"/>
    </source>
</evidence>
<feature type="transmembrane region" description="Helical" evidence="8">
    <location>
        <begin position="54"/>
        <end position="76"/>
    </location>
</feature>
<feature type="transmembrane region" description="Helical" evidence="8">
    <location>
        <begin position="507"/>
        <end position="527"/>
    </location>
</feature>
<comment type="similarity">
    <text evidence="2 6">Belongs to the major facilitator superfamily. Proton-dependent oligopeptide transporter (POT/PTR) (TC 2.A.17) family.</text>
</comment>
<feature type="region of interest" description="Disordered" evidence="7">
    <location>
        <begin position="549"/>
        <end position="576"/>
    </location>
</feature>
<feature type="compositionally biased region" description="Acidic residues" evidence="7">
    <location>
        <begin position="561"/>
        <end position="576"/>
    </location>
</feature>
<protein>
    <recommendedName>
        <fullName evidence="10">Major facilitator superfamily (MFS) profile domain-containing protein</fullName>
    </recommendedName>
</protein>
<evidence type="ECO:0008006" key="10">
    <source>
        <dbReference type="Google" id="ProtNLM"/>
    </source>
</evidence>
<feature type="transmembrane region" description="Helical" evidence="8">
    <location>
        <begin position="128"/>
        <end position="148"/>
    </location>
</feature>
<dbReference type="AlphaFoldDB" id="A0A7R9UH25"/>
<dbReference type="Gene3D" id="1.20.1250.20">
    <property type="entry name" value="MFS general substrate transporter like domains"/>
    <property type="match status" value="1"/>
</dbReference>
<name>A0A7R9UH25_9STRA</name>
<evidence type="ECO:0000313" key="9">
    <source>
        <dbReference type="EMBL" id="CAD8265346.1"/>
    </source>
</evidence>
<evidence type="ECO:0000256" key="7">
    <source>
        <dbReference type="SAM" id="MobiDB-lite"/>
    </source>
</evidence>
<organism evidence="9">
    <name type="scientific">Pinguiococcus pyrenoidosus</name>
    <dbReference type="NCBI Taxonomy" id="172671"/>
    <lineage>
        <taxon>Eukaryota</taxon>
        <taxon>Sar</taxon>
        <taxon>Stramenopiles</taxon>
        <taxon>Ochrophyta</taxon>
        <taxon>Pinguiophyceae</taxon>
        <taxon>Pinguiochrysidales</taxon>
        <taxon>Pinguiochrysidaceae</taxon>
        <taxon>Pinguiococcus</taxon>
    </lineage>
</organism>
<accession>A0A7R9UH25</accession>
<evidence type="ECO:0000256" key="5">
    <source>
        <dbReference type="ARBA" id="ARBA00023136"/>
    </source>
</evidence>
<feature type="compositionally biased region" description="Basic and acidic residues" evidence="7">
    <location>
        <begin position="549"/>
        <end position="559"/>
    </location>
</feature>
<dbReference type="EMBL" id="HBEA01019550">
    <property type="protein sequence ID" value="CAD8265346.1"/>
    <property type="molecule type" value="Transcribed_RNA"/>
</dbReference>
<keyword evidence="6" id="KW-0813">Transport</keyword>
<keyword evidence="4 8" id="KW-1133">Transmembrane helix</keyword>
<dbReference type="InterPro" id="IPR036259">
    <property type="entry name" value="MFS_trans_sf"/>
</dbReference>
<dbReference type="InterPro" id="IPR018456">
    <property type="entry name" value="PTR2_symporter_CS"/>
</dbReference>
<evidence type="ECO:0000256" key="2">
    <source>
        <dbReference type="ARBA" id="ARBA00005982"/>
    </source>
</evidence>
<dbReference type="Pfam" id="PF00854">
    <property type="entry name" value="PTR2"/>
    <property type="match status" value="2"/>
</dbReference>
<dbReference type="GO" id="GO:0022857">
    <property type="term" value="F:transmembrane transporter activity"/>
    <property type="evidence" value="ECO:0007669"/>
    <property type="project" value="InterPro"/>
</dbReference>
<evidence type="ECO:0000256" key="4">
    <source>
        <dbReference type="ARBA" id="ARBA00022989"/>
    </source>
</evidence>
<dbReference type="PANTHER" id="PTHR11654">
    <property type="entry name" value="OLIGOPEPTIDE TRANSPORTER-RELATED"/>
    <property type="match status" value="1"/>
</dbReference>
<keyword evidence="5 8" id="KW-0472">Membrane</keyword>
<dbReference type="GO" id="GO:0016020">
    <property type="term" value="C:membrane"/>
    <property type="evidence" value="ECO:0007669"/>
    <property type="project" value="UniProtKB-SubCell"/>
</dbReference>
<reference evidence="9" key="1">
    <citation type="submission" date="2021-01" db="EMBL/GenBank/DDBJ databases">
        <authorList>
            <person name="Corre E."/>
            <person name="Pelletier E."/>
            <person name="Niang G."/>
            <person name="Scheremetjew M."/>
            <person name="Finn R."/>
            <person name="Kale V."/>
            <person name="Holt S."/>
            <person name="Cochrane G."/>
            <person name="Meng A."/>
            <person name="Brown T."/>
            <person name="Cohen L."/>
        </authorList>
    </citation>
    <scope>NUCLEOTIDE SEQUENCE</scope>
    <source>
        <strain evidence="9">CCMP2078</strain>
    </source>
</reference>
<dbReference type="PROSITE" id="PS01023">
    <property type="entry name" value="PTR2_2"/>
    <property type="match status" value="1"/>
</dbReference>
<evidence type="ECO:0000256" key="1">
    <source>
        <dbReference type="ARBA" id="ARBA00004141"/>
    </source>
</evidence>
<evidence type="ECO:0000256" key="6">
    <source>
        <dbReference type="RuleBase" id="RU003755"/>
    </source>
</evidence>
<dbReference type="SUPFAM" id="SSF103473">
    <property type="entry name" value="MFS general substrate transporter"/>
    <property type="match status" value="1"/>
</dbReference>
<evidence type="ECO:0000256" key="8">
    <source>
        <dbReference type="SAM" id="Phobius"/>
    </source>
</evidence>
<comment type="subcellular location">
    <subcellularLocation>
        <location evidence="1 6">Membrane</location>
        <topology evidence="1 6">Multi-pass membrane protein</topology>
    </subcellularLocation>
</comment>
<feature type="transmembrane region" description="Helical" evidence="8">
    <location>
        <begin position="160"/>
        <end position="181"/>
    </location>
</feature>
<feature type="transmembrane region" description="Helical" evidence="8">
    <location>
        <begin position="29"/>
        <end position="47"/>
    </location>
</feature>